<sequence>MFKCSNVQLFNSRIKREFGFTLIEVLVVIAVIVSITAVAGGYWAAGIKKGRNTERKSALALYKIALENYASANNSYYPSAVTTKRLSVFCASYLALYIPDCPEDSYYGNDNTLVYNYQAYGANPLDNDGDPTALRWVMWSKLETTDKIWVSCSNGKNGEMNSVDFAVSSANCPL</sequence>
<dbReference type="Proteomes" id="UP000178272">
    <property type="component" value="Unassembled WGS sequence"/>
</dbReference>
<evidence type="ECO:0000313" key="2">
    <source>
        <dbReference type="EMBL" id="OGY10138.1"/>
    </source>
</evidence>
<evidence type="ECO:0008006" key="4">
    <source>
        <dbReference type="Google" id="ProtNLM"/>
    </source>
</evidence>
<dbReference type="STRING" id="1797517.A3F61_02130"/>
<reference evidence="2 3" key="1">
    <citation type="journal article" date="2016" name="Nat. Commun.">
        <title>Thousands of microbial genomes shed light on interconnected biogeochemical processes in an aquifer system.</title>
        <authorList>
            <person name="Anantharaman K."/>
            <person name="Brown C.T."/>
            <person name="Hug L.A."/>
            <person name="Sharon I."/>
            <person name="Castelle C.J."/>
            <person name="Probst A.J."/>
            <person name="Thomas B.C."/>
            <person name="Singh A."/>
            <person name="Wilkins M.J."/>
            <person name="Karaoz U."/>
            <person name="Brodie E.L."/>
            <person name="Williams K.H."/>
            <person name="Hubbard S.S."/>
            <person name="Banfield J.F."/>
        </authorList>
    </citation>
    <scope>NUCLEOTIDE SEQUENCE [LARGE SCALE GENOMIC DNA]</scope>
</reference>
<evidence type="ECO:0000313" key="3">
    <source>
        <dbReference type="Proteomes" id="UP000178272"/>
    </source>
</evidence>
<dbReference type="AlphaFoldDB" id="A0A1G1V440"/>
<gene>
    <name evidence="2" type="ORF">A3F61_02130</name>
</gene>
<comment type="caution">
    <text evidence="2">The sequence shown here is derived from an EMBL/GenBank/DDBJ whole genome shotgun (WGS) entry which is preliminary data.</text>
</comment>
<dbReference type="Pfam" id="PF07963">
    <property type="entry name" value="N_methyl"/>
    <property type="match status" value="1"/>
</dbReference>
<dbReference type="EMBL" id="MHCA01000060">
    <property type="protein sequence ID" value="OGY10138.1"/>
    <property type="molecule type" value="Genomic_DNA"/>
</dbReference>
<name>A0A1G1V440_9BACT</name>
<dbReference type="Gene3D" id="3.30.700.10">
    <property type="entry name" value="Glycoprotein, Type 4 Pilin"/>
    <property type="match status" value="1"/>
</dbReference>
<organism evidence="2 3">
    <name type="scientific">Candidatus Blackburnbacteria bacterium RIFCSPHIGHO2_12_FULL_41_13b</name>
    <dbReference type="NCBI Taxonomy" id="1797517"/>
    <lineage>
        <taxon>Bacteria</taxon>
        <taxon>Candidatus Blackburniibacteriota</taxon>
    </lineage>
</organism>
<keyword evidence="1" id="KW-0472">Membrane</keyword>
<evidence type="ECO:0000256" key="1">
    <source>
        <dbReference type="SAM" id="Phobius"/>
    </source>
</evidence>
<keyword evidence="1" id="KW-0812">Transmembrane</keyword>
<dbReference type="SUPFAM" id="SSF54523">
    <property type="entry name" value="Pili subunits"/>
    <property type="match status" value="1"/>
</dbReference>
<accession>A0A1G1V440</accession>
<dbReference type="InterPro" id="IPR045584">
    <property type="entry name" value="Pilin-like"/>
</dbReference>
<proteinExistence type="predicted"/>
<dbReference type="NCBIfam" id="TIGR02532">
    <property type="entry name" value="IV_pilin_GFxxxE"/>
    <property type="match status" value="1"/>
</dbReference>
<keyword evidence="1" id="KW-1133">Transmembrane helix</keyword>
<protein>
    <recommendedName>
        <fullName evidence="4">Type II secretion system protein GspG C-terminal domain-containing protein</fullName>
    </recommendedName>
</protein>
<feature type="transmembrane region" description="Helical" evidence="1">
    <location>
        <begin position="20"/>
        <end position="45"/>
    </location>
</feature>
<dbReference type="InterPro" id="IPR012902">
    <property type="entry name" value="N_methyl_site"/>
</dbReference>